<name>A0A8J4H6F3_9BACL</name>
<dbReference type="InterPro" id="IPR013325">
    <property type="entry name" value="RNA_pol_sigma_r2"/>
</dbReference>
<dbReference type="PANTHER" id="PTHR43133">
    <property type="entry name" value="RNA POLYMERASE ECF-TYPE SIGMA FACTO"/>
    <property type="match status" value="1"/>
</dbReference>
<dbReference type="PANTHER" id="PTHR43133:SF8">
    <property type="entry name" value="RNA POLYMERASE SIGMA FACTOR HI_1459-RELATED"/>
    <property type="match status" value="1"/>
</dbReference>
<dbReference type="InterPro" id="IPR039425">
    <property type="entry name" value="RNA_pol_sigma-70-like"/>
</dbReference>
<dbReference type="Gene3D" id="1.20.140.160">
    <property type="match status" value="1"/>
</dbReference>
<organism evidence="9 10">
    <name type="scientific">Xylanibacillus composti</name>
    <dbReference type="NCBI Taxonomy" id="1572762"/>
    <lineage>
        <taxon>Bacteria</taxon>
        <taxon>Bacillati</taxon>
        <taxon>Bacillota</taxon>
        <taxon>Bacilli</taxon>
        <taxon>Bacillales</taxon>
        <taxon>Paenibacillaceae</taxon>
        <taxon>Xylanibacillus</taxon>
    </lineage>
</organism>
<keyword evidence="3 6" id="KW-0731">Sigma factor</keyword>
<dbReference type="GO" id="GO:0003677">
    <property type="term" value="F:DNA binding"/>
    <property type="evidence" value="ECO:0007669"/>
    <property type="project" value="UniProtKB-KW"/>
</dbReference>
<comment type="similarity">
    <text evidence="1 6">Belongs to the sigma-70 factor family. ECF subfamily.</text>
</comment>
<evidence type="ECO:0000256" key="5">
    <source>
        <dbReference type="ARBA" id="ARBA00023163"/>
    </source>
</evidence>
<dbReference type="AlphaFoldDB" id="A0A8J4H6F3"/>
<feature type="domain" description="RNA polymerase sigma-70 region 2" evidence="7">
    <location>
        <begin position="48"/>
        <end position="112"/>
    </location>
</feature>
<dbReference type="SUPFAM" id="SSF88946">
    <property type="entry name" value="Sigma2 domain of RNA polymerase sigma factors"/>
    <property type="match status" value="1"/>
</dbReference>
<dbReference type="NCBIfam" id="TIGR02937">
    <property type="entry name" value="sigma70-ECF"/>
    <property type="match status" value="1"/>
</dbReference>
<dbReference type="InterPro" id="IPR007627">
    <property type="entry name" value="RNA_pol_sigma70_r2"/>
</dbReference>
<dbReference type="InterPro" id="IPR013324">
    <property type="entry name" value="RNA_pol_sigma_r3/r4-like"/>
</dbReference>
<evidence type="ECO:0000256" key="6">
    <source>
        <dbReference type="RuleBase" id="RU000716"/>
    </source>
</evidence>
<dbReference type="PROSITE" id="PS01063">
    <property type="entry name" value="SIGMA70_ECF"/>
    <property type="match status" value="1"/>
</dbReference>
<dbReference type="InterPro" id="IPR000838">
    <property type="entry name" value="RNA_pol_sigma70_ECF_CS"/>
</dbReference>
<comment type="caution">
    <text evidence="9">The sequence shown here is derived from an EMBL/GenBank/DDBJ whole genome shotgun (WGS) entry which is preliminary data.</text>
</comment>
<evidence type="ECO:0000313" key="10">
    <source>
        <dbReference type="Proteomes" id="UP000677918"/>
    </source>
</evidence>
<accession>A0A8J4H6F3</accession>
<dbReference type="GO" id="GO:0006352">
    <property type="term" value="P:DNA-templated transcription initiation"/>
    <property type="evidence" value="ECO:0007669"/>
    <property type="project" value="InterPro"/>
</dbReference>
<protein>
    <recommendedName>
        <fullName evidence="6">RNA polymerase sigma factor</fullName>
    </recommendedName>
</protein>
<dbReference type="CDD" id="cd06171">
    <property type="entry name" value="Sigma70_r4"/>
    <property type="match status" value="1"/>
</dbReference>
<proteinExistence type="inferred from homology"/>
<feature type="domain" description="RNA polymerase sigma factor 70 region 4 type 2" evidence="8">
    <location>
        <begin position="173"/>
        <end position="224"/>
    </location>
</feature>
<evidence type="ECO:0000313" key="9">
    <source>
        <dbReference type="EMBL" id="GIQ70486.1"/>
    </source>
</evidence>
<evidence type="ECO:0000259" key="7">
    <source>
        <dbReference type="Pfam" id="PF04542"/>
    </source>
</evidence>
<evidence type="ECO:0000259" key="8">
    <source>
        <dbReference type="Pfam" id="PF08281"/>
    </source>
</evidence>
<dbReference type="Pfam" id="PF08281">
    <property type="entry name" value="Sigma70_r4_2"/>
    <property type="match status" value="1"/>
</dbReference>
<keyword evidence="4 6" id="KW-0238">DNA-binding</keyword>
<keyword evidence="2 6" id="KW-0805">Transcription regulation</keyword>
<dbReference type="Pfam" id="PF04542">
    <property type="entry name" value="Sigma70_r2"/>
    <property type="match status" value="1"/>
</dbReference>
<dbReference type="EMBL" id="BOVK01000049">
    <property type="protein sequence ID" value="GIQ70486.1"/>
    <property type="molecule type" value="Genomic_DNA"/>
</dbReference>
<dbReference type="GO" id="GO:0016987">
    <property type="term" value="F:sigma factor activity"/>
    <property type="evidence" value="ECO:0007669"/>
    <property type="project" value="UniProtKB-KW"/>
</dbReference>
<evidence type="ECO:0000256" key="3">
    <source>
        <dbReference type="ARBA" id="ARBA00023082"/>
    </source>
</evidence>
<keyword evidence="10" id="KW-1185">Reference proteome</keyword>
<dbReference type="GO" id="GO:0006950">
    <property type="term" value="P:response to stress"/>
    <property type="evidence" value="ECO:0007669"/>
    <property type="project" value="UniProtKB-ARBA"/>
</dbReference>
<evidence type="ECO:0000256" key="2">
    <source>
        <dbReference type="ARBA" id="ARBA00023015"/>
    </source>
</evidence>
<evidence type="ECO:0000256" key="4">
    <source>
        <dbReference type="ARBA" id="ARBA00023125"/>
    </source>
</evidence>
<reference evidence="9" key="1">
    <citation type="submission" date="2021-04" db="EMBL/GenBank/DDBJ databases">
        <title>Draft genome sequence of Xylanibacillus composti strain K13.</title>
        <authorList>
            <person name="Uke A."/>
            <person name="Chhe C."/>
            <person name="Baramee S."/>
            <person name="Kosugi A."/>
        </authorList>
    </citation>
    <scope>NUCLEOTIDE SEQUENCE</scope>
    <source>
        <strain evidence="9">K13</strain>
    </source>
</reference>
<dbReference type="SUPFAM" id="SSF88659">
    <property type="entry name" value="Sigma3 and sigma4 domains of RNA polymerase sigma factors"/>
    <property type="match status" value="1"/>
</dbReference>
<dbReference type="Gene3D" id="1.10.1740.10">
    <property type="match status" value="1"/>
</dbReference>
<gene>
    <name evidence="9" type="ORF">XYCOK13_33100</name>
</gene>
<dbReference type="InterPro" id="IPR014284">
    <property type="entry name" value="RNA_pol_sigma-70_dom"/>
</dbReference>
<evidence type="ECO:0000256" key="1">
    <source>
        <dbReference type="ARBA" id="ARBA00010641"/>
    </source>
</evidence>
<dbReference type="Proteomes" id="UP000677918">
    <property type="component" value="Unassembled WGS sequence"/>
</dbReference>
<keyword evidence="5 6" id="KW-0804">Transcription</keyword>
<sequence>MFFIGDGVIWGKSAEVRNGETEHDLDMLEDSILVQRAQAGDREAFGELIRRHRRQVYGYAQILTQESFLAEDIVQDALIRAFLHLGTLVDVARFLPWLHRIVRNQAYSRLRRDPILKESPFSSLQRSGEEGDPTGVVWSNLDDILHRVSRSFAEHANTSANPEVHLMRRQLHEMITSLLSCLSKRERQIFESHFFEHLSPQEIAKLFSLSPANVYQILSRSRKKVAKERIRIVVDQYITERKDLGALKTNLLPKTATFHAPGTWTSVGWAFYRMLSFTDQQLSLPMVMGLTGQAFRMTICHNDVHIAGPTMYSFRDILARGLQNIGWSSRIVETPNMQDGPGENASLLDPALLTAAAKEKRPIQEKLPAALDLIHRSIDRGIPVLSWDLFIPEFGVIYGYDDEQRILTAMACMQDDKLPYDHLGRGTLEELFILALEERTEKDLRSMFRDALMMILDHYHGIESPTDRGERGLRAYDVWIDAFHGGKIEPNGNAYNMEVVQDARRLAAEFLREICAKWQGDGESYKRMRALSAEAAQVYQQMSEELQELVVLFPFPAGGDPNSVVNLERAVKVLQSVKALEEQAVSLLEQMNAAIA</sequence>
<dbReference type="InterPro" id="IPR013249">
    <property type="entry name" value="RNA_pol_sigma70_r4_t2"/>
</dbReference>